<protein>
    <recommendedName>
        <fullName evidence="7">J domain-containing protein</fullName>
    </recommendedName>
</protein>
<dbReference type="InterPro" id="IPR051100">
    <property type="entry name" value="DnaJ_subfamily_B/C"/>
</dbReference>
<feature type="region of interest" description="Disordered" evidence="6">
    <location>
        <begin position="207"/>
        <end position="235"/>
    </location>
</feature>
<dbReference type="FunFam" id="1.10.287.110:FF:000070">
    <property type="entry name" value="Endoplasmic reticulum protein, putative"/>
    <property type="match status" value="1"/>
</dbReference>
<dbReference type="SMART" id="SM00271">
    <property type="entry name" value="DnaJ"/>
    <property type="match status" value="1"/>
</dbReference>
<dbReference type="PANTHER" id="PTHR43908:SF3">
    <property type="entry name" value="AT29763P-RELATED"/>
    <property type="match status" value="1"/>
</dbReference>
<evidence type="ECO:0000256" key="4">
    <source>
        <dbReference type="ARBA" id="ARBA00022989"/>
    </source>
</evidence>
<dbReference type="Pfam" id="PF09320">
    <property type="entry name" value="DUF1977"/>
    <property type="match status" value="1"/>
</dbReference>
<dbReference type="CDD" id="cd06257">
    <property type="entry name" value="DnaJ"/>
    <property type="match status" value="1"/>
</dbReference>
<keyword evidence="4" id="KW-1133">Transmembrane helix</keyword>
<feature type="domain" description="J" evidence="7">
    <location>
        <begin position="146"/>
        <end position="210"/>
    </location>
</feature>
<keyword evidence="3" id="KW-0256">Endoplasmic reticulum</keyword>
<feature type="region of interest" description="Disordered" evidence="6">
    <location>
        <begin position="51"/>
        <end position="131"/>
    </location>
</feature>
<feature type="compositionally biased region" description="Low complexity" evidence="6">
    <location>
        <begin position="99"/>
        <end position="121"/>
    </location>
</feature>
<dbReference type="GO" id="GO:0005789">
    <property type="term" value="C:endoplasmic reticulum membrane"/>
    <property type="evidence" value="ECO:0007669"/>
    <property type="project" value="UniProtKB-SubCell"/>
</dbReference>
<dbReference type="GO" id="GO:0071218">
    <property type="term" value="P:cellular response to misfolded protein"/>
    <property type="evidence" value="ECO:0007669"/>
    <property type="project" value="TreeGrafter"/>
</dbReference>
<dbReference type="PRINTS" id="PR00625">
    <property type="entry name" value="JDOMAIN"/>
</dbReference>
<dbReference type="PANTHER" id="PTHR43908">
    <property type="entry name" value="AT29763P-RELATED"/>
    <property type="match status" value="1"/>
</dbReference>
<proteinExistence type="predicted"/>
<reference evidence="8 9" key="1">
    <citation type="submission" date="2022-09" db="EMBL/GenBank/DDBJ databases">
        <authorList>
            <person name="Palmer J.M."/>
        </authorList>
    </citation>
    <scope>NUCLEOTIDE SEQUENCE [LARGE SCALE GENOMIC DNA]</scope>
    <source>
        <strain evidence="8 9">DSM 7382</strain>
    </source>
</reference>
<dbReference type="InterPro" id="IPR036869">
    <property type="entry name" value="J_dom_sf"/>
</dbReference>
<evidence type="ECO:0000256" key="6">
    <source>
        <dbReference type="SAM" id="MobiDB-lite"/>
    </source>
</evidence>
<evidence type="ECO:0000259" key="7">
    <source>
        <dbReference type="PROSITE" id="PS50076"/>
    </source>
</evidence>
<evidence type="ECO:0000256" key="5">
    <source>
        <dbReference type="ARBA" id="ARBA00023136"/>
    </source>
</evidence>
<feature type="compositionally biased region" description="Low complexity" evidence="6">
    <location>
        <begin position="55"/>
        <end position="85"/>
    </location>
</feature>
<comment type="subcellular location">
    <subcellularLocation>
        <location evidence="1">Endoplasmic reticulum membrane</location>
        <topology evidence="1">Single-pass membrane protein</topology>
    </subcellularLocation>
</comment>
<dbReference type="EMBL" id="JASBNA010000012">
    <property type="protein sequence ID" value="KAK7687838.1"/>
    <property type="molecule type" value="Genomic_DNA"/>
</dbReference>
<accession>A0AAW0G3C6</accession>
<dbReference type="GO" id="GO:0030544">
    <property type="term" value="F:Hsp70 protein binding"/>
    <property type="evidence" value="ECO:0007669"/>
    <property type="project" value="TreeGrafter"/>
</dbReference>
<keyword evidence="2" id="KW-0812">Transmembrane</keyword>
<comment type="caution">
    <text evidence="8">The sequence shown here is derived from an EMBL/GenBank/DDBJ whole genome shotgun (WGS) entry which is preliminary data.</text>
</comment>
<dbReference type="Proteomes" id="UP001385951">
    <property type="component" value="Unassembled WGS sequence"/>
</dbReference>
<evidence type="ECO:0000256" key="1">
    <source>
        <dbReference type="ARBA" id="ARBA00004389"/>
    </source>
</evidence>
<dbReference type="PROSITE" id="PS50076">
    <property type="entry name" value="DNAJ_2"/>
    <property type="match status" value="1"/>
</dbReference>
<keyword evidence="9" id="KW-1185">Reference proteome</keyword>
<feature type="compositionally biased region" description="Low complexity" evidence="6">
    <location>
        <begin position="216"/>
        <end position="227"/>
    </location>
</feature>
<name>A0AAW0G3C6_9APHY</name>
<evidence type="ECO:0000313" key="9">
    <source>
        <dbReference type="Proteomes" id="UP001385951"/>
    </source>
</evidence>
<sequence length="375" mass="39755">MESNKDEAIKCLSIAQKHRNAGNFPSALRFCQKSINLFSTPEGTKLLELIESEIESSSSSSSGPSGGDSTASSSQPTGGSSSTETHPSASGARQRPGHSSSASTSQANGSAKASSSSSGAGEQKKREYTPEQAAVVKRIRSCKVTEYYEILSLKRDCEEADVKKAYRKLALSLHPDKNGAPGADEAFKMVSKAFQVLSDSQKRAIYDRHGSDPESRFSGMSSSPSSSGRAGPTFASGPFGGGFDGELSPEDLFNMFFGGSGPMGGGFGGGPVFTTSFGPGGFRATRVRTHHNHNQGQARENAEPRSILVQLVPLFLLLAFSLLNALPSLFSSPITPDPRFSFNPTSLYNVERRTEGLGVKYHVNAAEFSGHPYSS</sequence>
<dbReference type="Gene3D" id="1.10.287.110">
    <property type="entry name" value="DnaJ domain"/>
    <property type="match status" value="1"/>
</dbReference>
<dbReference type="SUPFAM" id="SSF46565">
    <property type="entry name" value="Chaperone J-domain"/>
    <property type="match status" value="1"/>
</dbReference>
<dbReference type="InterPro" id="IPR015399">
    <property type="entry name" value="DUF1977_DnaJ-like"/>
</dbReference>
<keyword evidence="5" id="KW-0472">Membrane</keyword>
<evidence type="ECO:0000313" key="8">
    <source>
        <dbReference type="EMBL" id="KAK7687838.1"/>
    </source>
</evidence>
<dbReference type="AlphaFoldDB" id="A0AAW0G3C6"/>
<dbReference type="InterPro" id="IPR018253">
    <property type="entry name" value="DnaJ_domain_CS"/>
</dbReference>
<dbReference type="Pfam" id="PF00226">
    <property type="entry name" value="DnaJ"/>
    <property type="match status" value="1"/>
</dbReference>
<evidence type="ECO:0000256" key="3">
    <source>
        <dbReference type="ARBA" id="ARBA00022824"/>
    </source>
</evidence>
<gene>
    <name evidence="8" type="ORF">QCA50_009057</name>
</gene>
<dbReference type="PROSITE" id="PS00636">
    <property type="entry name" value="DNAJ_1"/>
    <property type="match status" value="1"/>
</dbReference>
<evidence type="ECO:0000256" key="2">
    <source>
        <dbReference type="ARBA" id="ARBA00022692"/>
    </source>
</evidence>
<dbReference type="InterPro" id="IPR001623">
    <property type="entry name" value="DnaJ_domain"/>
</dbReference>
<organism evidence="8 9">
    <name type="scientific">Cerrena zonata</name>
    <dbReference type="NCBI Taxonomy" id="2478898"/>
    <lineage>
        <taxon>Eukaryota</taxon>
        <taxon>Fungi</taxon>
        <taxon>Dikarya</taxon>
        <taxon>Basidiomycota</taxon>
        <taxon>Agaricomycotina</taxon>
        <taxon>Agaricomycetes</taxon>
        <taxon>Polyporales</taxon>
        <taxon>Cerrenaceae</taxon>
        <taxon>Cerrena</taxon>
    </lineage>
</organism>